<evidence type="ECO:0000259" key="1">
    <source>
        <dbReference type="Pfam" id="PF09250"/>
    </source>
</evidence>
<organism evidence="2">
    <name type="scientific">marine sediment metagenome</name>
    <dbReference type="NCBI Taxonomy" id="412755"/>
    <lineage>
        <taxon>unclassified sequences</taxon>
        <taxon>metagenomes</taxon>
        <taxon>ecological metagenomes</taxon>
    </lineage>
</organism>
<dbReference type="EMBL" id="LAZR01060214">
    <property type="protein sequence ID" value="KKK66158.1"/>
    <property type="molecule type" value="Genomic_DNA"/>
</dbReference>
<sequence length="209" mass="22922">MPDFLAAALLYLRHGWLAHPLGLDPQGYPKRPLTTGWTSLNRTEEVVRSLPWGKAQGLGLILGSVSSNLAVLDVDDVTLAEACFELCTDTRCVRTIRQRGHIYVVEEQPSDSHVVTVGYQGRQVKIELKAQGTQVAAPPTPGYATVVNRPPIRATSLATVWRGVASSLGASDGLLDGYPKPWRDQVPMEERNKSAYIEAHMLREAHMAL</sequence>
<comment type="caution">
    <text evidence="2">The sequence shown here is derived from an EMBL/GenBank/DDBJ whole genome shotgun (WGS) entry which is preliminary data.</text>
</comment>
<dbReference type="Pfam" id="PF09250">
    <property type="entry name" value="Prim-Pol"/>
    <property type="match status" value="1"/>
</dbReference>
<protein>
    <recommendedName>
        <fullName evidence="1">DNA primase/polymerase bifunctional N-terminal domain-containing protein</fullName>
    </recommendedName>
</protein>
<reference evidence="2" key="1">
    <citation type="journal article" date="2015" name="Nature">
        <title>Complex archaea that bridge the gap between prokaryotes and eukaryotes.</title>
        <authorList>
            <person name="Spang A."/>
            <person name="Saw J.H."/>
            <person name="Jorgensen S.L."/>
            <person name="Zaremba-Niedzwiedzka K."/>
            <person name="Martijn J."/>
            <person name="Lind A.E."/>
            <person name="van Eijk R."/>
            <person name="Schleper C."/>
            <person name="Guy L."/>
            <person name="Ettema T.J."/>
        </authorList>
    </citation>
    <scope>NUCLEOTIDE SEQUENCE</scope>
</reference>
<gene>
    <name evidence="2" type="ORF">LCGC14_2966920</name>
</gene>
<dbReference type="InterPro" id="IPR015330">
    <property type="entry name" value="DNA_primase/pol_bifunc_N"/>
</dbReference>
<proteinExistence type="predicted"/>
<dbReference type="SUPFAM" id="SSF56747">
    <property type="entry name" value="Prim-pol domain"/>
    <property type="match status" value="1"/>
</dbReference>
<feature type="non-terminal residue" evidence="2">
    <location>
        <position position="209"/>
    </location>
</feature>
<feature type="domain" description="DNA primase/polymerase bifunctional N-terminal" evidence="1">
    <location>
        <begin position="8"/>
        <end position="142"/>
    </location>
</feature>
<evidence type="ECO:0000313" key="2">
    <source>
        <dbReference type="EMBL" id="KKK66158.1"/>
    </source>
</evidence>
<dbReference type="AlphaFoldDB" id="A0A0F8XBG8"/>
<accession>A0A0F8XBG8</accession>
<name>A0A0F8XBG8_9ZZZZ</name>